<reference evidence="5" key="1">
    <citation type="submission" date="2021-02" db="EMBL/GenBank/DDBJ databases">
        <authorList>
            <person name="Nowell W R."/>
        </authorList>
    </citation>
    <scope>NUCLEOTIDE SEQUENCE</scope>
</reference>
<feature type="compositionally biased region" description="Low complexity" evidence="1">
    <location>
        <begin position="1"/>
        <end position="15"/>
    </location>
</feature>
<accession>A0A814VY80</accession>
<dbReference type="Proteomes" id="UP000663854">
    <property type="component" value="Unassembled WGS sequence"/>
</dbReference>
<dbReference type="EMBL" id="CAJNOH010000439">
    <property type="protein sequence ID" value="CAF1040837.1"/>
    <property type="molecule type" value="Genomic_DNA"/>
</dbReference>
<dbReference type="EMBL" id="CAJNOT010000629">
    <property type="protein sequence ID" value="CAF1039796.1"/>
    <property type="molecule type" value="Genomic_DNA"/>
</dbReference>
<dbReference type="EMBL" id="CAJNOL010000772">
    <property type="protein sequence ID" value="CAF1194582.1"/>
    <property type="molecule type" value="Genomic_DNA"/>
</dbReference>
<dbReference type="AlphaFoldDB" id="A0A814VY80"/>
<name>A0A814VY80_9BILA</name>
<organism evidence="5 8">
    <name type="scientific">Rotaria sordida</name>
    <dbReference type="NCBI Taxonomy" id="392033"/>
    <lineage>
        <taxon>Eukaryota</taxon>
        <taxon>Metazoa</taxon>
        <taxon>Spiralia</taxon>
        <taxon>Gnathifera</taxon>
        <taxon>Rotifera</taxon>
        <taxon>Eurotatoria</taxon>
        <taxon>Bdelloidea</taxon>
        <taxon>Philodinida</taxon>
        <taxon>Philodinidae</taxon>
        <taxon>Rotaria</taxon>
    </lineage>
</organism>
<dbReference type="Proteomes" id="UP000663882">
    <property type="component" value="Unassembled WGS sequence"/>
</dbReference>
<dbReference type="OrthoDB" id="10011830at2759"/>
<dbReference type="EMBL" id="CAJOBD010002803">
    <property type="protein sequence ID" value="CAF3909257.1"/>
    <property type="molecule type" value="Genomic_DNA"/>
</dbReference>
<evidence type="ECO:0000313" key="4">
    <source>
        <dbReference type="EMBL" id="CAF1040837.1"/>
    </source>
</evidence>
<evidence type="ECO:0000313" key="3">
    <source>
        <dbReference type="EMBL" id="CAF1039796.1"/>
    </source>
</evidence>
<gene>
    <name evidence="7" type="ORF">JBS370_LOCUS21307</name>
    <name evidence="5" type="ORF">JXQ802_LOCUS24074</name>
    <name evidence="6" type="ORF">OTI717_LOCUS20285</name>
    <name evidence="4" type="ORF">PYM288_LOCUS16635</name>
    <name evidence="2" type="ORF">RFH988_LOCUS10291</name>
    <name evidence="3" type="ORF">ZHD862_LOCUS14485</name>
</gene>
<evidence type="ECO:0000313" key="8">
    <source>
        <dbReference type="Proteomes" id="UP000663870"/>
    </source>
</evidence>
<evidence type="ECO:0000256" key="1">
    <source>
        <dbReference type="SAM" id="MobiDB-lite"/>
    </source>
</evidence>
<dbReference type="Proteomes" id="UP000663870">
    <property type="component" value="Unassembled WGS sequence"/>
</dbReference>
<dbReference type="EMBL" id="CAJNOO010000382">
    <property type="protein sequence ID" value="CAF0926451.1"/>
    <property type="molecule type" value="Genomic_DNA"/>
</dbReference>
<proteinExistence type="predicted"/>
<dbReference type="Proteomes" id="UP000663836">
    <property type="component" value="Unassembled WGS sequence"/>
</dbReference>
<evidence type="ECO:0000313" key="2">
    <source>
        <dbReference type="EMBL" id="CAF0926451.1"/>
    </source>
</evidence>
<evidence type="ECO:0000313" key="7">
    <source>
        <dbReference type="EMBL" id="CAF3909257.1"/>
    </source>
</evidence>
<feature type="compositionally biased region" description="Polar residues" evidence="1">
    <location>
        <begin position="278"/>
        <end position="291"/>
    </location>
</feature>
<comment type="caution">
    <text evidence="5">The sequence shown here is derived from an EMBL/GenBank/DDBJ whole genome shotgun (WGS) entry which is preliminary data.</text>
</comment>
<evidence type="ECO:0000313" key="5">
    <source>
        <dbReference type="EMBL" id="CAF1194582.1"/>
    </source>
</evidence>
<dbReference type="EMBL" id="CAJOAX010003096">
    <property type="protein sequence ID" value="CAF3836005.1"/>
    <property type="molecule type" value="Genomic_DNA"/>
</dbReference>
<feature type="region of interest" description="Disordered" evidence="1">
    <location>
        <begin position="1"/>
        <end position="24"/>
    </location>
</feature>
<sequence>MSSLSSPSSIQLSELPKITRITKPPLTAEEEKLAKSTKQSFSSSPLSQQDYLQIFKNLTVLFIGDNFIRTLFRGFCEEILLSEGKLYTNEYRDIHKFYLSNTSTTLIYVYLPTILNDNFIHELKFIKDHISSLSIDIIIFRSYNSDINEQKLSQSTLSFNEYFNNYCFKLTYFINYLNRFLRNINSKGCNMYWMSPLPHYQHFSVEKQNEFQSIIQRTDYIIENDDFVKFDLFDMWTRRKDLLIPSTPYFSLHGVREIMDSLSRIIGQKYNRTFTPSITMPSLPTANENKNSSFSSSSSNLQWPKAPSYSSSSNRYHPYQH</sequence>
<evidence type="ECO:0000313" key="6">
    <source>
        <dbReference type="EMBL" id="CAF3836005.1"/>
    </source>
</evidence>
<dbReference type="Proteomes" id="UP000663864">
    <property type="component" value="Unassembled WGS sequence"/>
</dbReference>
<dbReference type="Proteomes" id="UP000663823">
    <property type="component" value="Unassembled WGS sequence"/>
</dbReference>
<protein>
    <submittedName>
        <fullName evidence="5">Uncharacterized protein</fullName>
    </submittedName>
</protein>
<keyword evidence="8" id="KW-1185">Reference proteome</keyword>
<feature type="region of interest" description="Disordered" evidence="1">
    <location>
        <begin position="278"/>
        <end position="321"/>
    </location>
</feature>